<feature type="domain" description="IgGFc-binding protein N-terminal" evidence="3">
    <location>
        <begin position="133"/>
        <end position="445"/>
    </location>
</feature>
<feature type="signal peptide" evidence="2">
    <location>
        <begin position="1"/>
        <end position="18"/>
    </location>
</feature>
<evidence type="ECO:0000259" key="3">
    <source>
        <dbReference type="Pfam" id="PF17517"/>
    </source>
</evidence>
<dbReference type="SUPFAM" id="SSF103647">
    <property type="entry name" value="TSP type-3 repeat"/>
    <property type="match status" value="2"/>
</dbReference>
<sequence length="1486" mass="158554">MKKKLPLLLLLWSLNCLAQFSKTHYIPPLVSSFNVSAEEQFLYISTPSITPVNFRIINIGGAIVNGTVSRDIPYVYSIGFGSDTNLVLDASSSQNTFSDRGFIVEAEDLVYVTARLIAGNGNQAGEIVSKGMAALGTRFRVGGFRNPNDGYSENGLTFISVLATDNNTTVNFSGMQAGVTFINNEFAGNAPFSVTLNSGESFVAAVQGPSNGNRQGLLGTLVTSDKPIAVNCGSFGGTNGTMANLDLGFDQIVSAERTGTDYIFIKSTGMNEVETVLIIADEDGTEVTRNGSPGVITLNAGEYVFFEGFQFDGNGNMSVHTNKNVFAYQSIGDDARGDQANQEMFFVPPLSCETPKVIDNIPFINEVGTREFNGRITMVTEVGSTLNFNVNGTDLTLAGLAATGVTIVGPTSVTGNADFETYTILGLDGHVAVTSTTQLYLASYGSSDAATFGGYYSGFTFKPEVTFDQIDITQENCLPNVQLTVNTITGFDTFQWYLNGSVIPGATLGSFTPTEPGYYYVKAGIAACGTELISDNIPVSLCAPDTDADGTTDNSDIDLDNDGITNCQESFGDVPFNLSNPLAGNVNAGSGAYTNSFTGSFPAGVGTPTAVPFAGSANGNFVTSVSAGNGNSVVYQMNFAQPVSFSLEYVTTANAADLTNTQGEFIVSAPTNRTITVLNPDNQLLIDTNYDGIYESGITQFSSFEIRFRLNGTNPLAAGSGTFSFRCHLANTLTFTHKNLDAAAENRATFRIVASCVPRDSDGDGTPDALDLDSDNDSIPDFYESQGDEFEPLSGNDTNSDGLDDSFPQNMAAADSDNDGHPDFLDLDSDNNGIFDLTESGSTAIDANNDGIIDGAPATFGSNGLANGIETAPNSGIINFNMADADSDGIWDFIESDNDGDECNDVLEAGFTDANSDGFIGNAAPVVNASGVVTSAGGYTTPNPNYNIPAPIVINTQPVANPTVTCELQNAVIAIDVNPGVTYQWQVSTNGTTYTNISDGPLYSGTTTNTLTITDVVFAMNGYKYRALLNRAGNVCGKVSDAATIQVNALPPVLNRTLVQCDTGDNPDGITIFNLSEADQSFLNGNTNFSLAYFLNATEAENNGTPLDNDYTNISNPQPITVKLTDLTTGCYSLSTLNLSVNLLANVTINLPGICDELTSEDGFTQFDLTDADIGNSPSQNVRFYETVNDALLEQNEIQNPQNYTNLTAYDATIYARLENTNANSCSRLYIINLKVYRLPDIDTNDALIPHVVCLNSPTFTTQIDAGILDGSSPSDYNYSWYYEGGLIANTAPTLTVIAEGLYSVRVTNSHGCSKLRYIPVIHSSQAIIESVDVVDFVDSNTITVTLGANSFGNYTYSLDHENAGQISNVFTDVAPGVHTIYVMDANGCPSAIWTDVSVMGFPKYFTPNADGFHDTWNLKGATGIRNTNSIVRIFDRYGKLLKQLKATSDGWDGTYNGRPMPSDDYWFVIELEDGRSAKGHFTLKR</sequence>
<protein>
    <submittedName>
        <fullName evidence="4">T9SS type B sorting domain-containing protein</fullName>
    </submittedName>
</protein>
<keyword evidence="2" id="KW-0732">Signal</keyword>
<dbReference type="RefSeq" id="WP_176005967.1">
    <property type="nucleotide sequence ID" value="NZ_JABWMI010000010.1"/>
</dbReference>
<dbReference type="Pfam" id="PF13585">
    <property type="entry name" value="CHU_C"/>
    <property type="match status" value="1"/>
</dbReference>
<feature type="region of interest" description="Disordered" evidence="1">
    <location>
        <begin position="757"/>
        <end position="827"/>
    </location>
</feature>
<dbReference type="Gene3D" id="4.10.1080.10">
    <property type="entry name" value="TSP type-3 repeat"/>
    <property type="match status" value="1"/>
</dbReference>
<dbReference type="InterPro" id="IPR035234">
    <property type="entry name" value="IgGFc-bd_N"/>
</dbReference>
<name>A0A7Y8Y4I9_9FLAO</name>
<dbReference type="Proteomes" id="UP000535020">
    <property type="component" value="Unassembled WGS sequence"/>
</dbReference>
<dbReference type="Gene3D" id="2.60.40.10">
    <property type="entry name" value="Immunoglobulins"/>
    <property type="match status" value="1"/>
</dbReference>
<proteinExistence type="predicted"/>
<evidence type="ECO:0000313" key="5">
    <source>
        <dbReference type="Proteomes" id="UP000535020"/>
    </source>
</evidence>
<organism evidence="4 5">
    <name type="scientific">Flavobacterium agri</name>
    <dbReference type="NCBI Taxonomy" id="2743471"/>
    <lineage>
        <taxon>Bacteria</taxon>
        <taxon>Pseudomonadati</taxon>
        <taxon>Bacteroidota</taxon>
        <taxon>Flavobacteriia</taxon>
        <taxon>Flavobacteriales</taxon>
        <taxon>Flavobacteriaceae</taxon>
        <taxon>Flavobacterium</taxon>
    </lineage>
</organism>
<dbReference type="Pfam" id="PF17517">
    <property type="entry name" value="IgGFc_binding"/>
    <property type="match status" value="1"/>
</dbReference>
<dbReference type="EMBL" id="JACBJI010000003">
    <property type="protein sequence ID" value="NYA71165.1"/>
    <property type="molecule type" value="Genomic_DNA"/>
</dbReference>
<accession>A0A7Y8Y4I9</accession>
<evidence type="ECO:0000256" key="1">
    <source>
        <dbReference type="SAM" id="MobiDB-lite"/>
    </source>
</evidence>
<keyword evidence="5" id="KW-1185">Reference proteome</keyword>
<dbReference type="NCBIfam" id="TIGR04131">
    <property type="entry name" value="Bac_Flav_CTERM"/>
    <property type="match status" value="1"/>
</dbReference>
<dbReference type="GO" id="GO:0005509">
    <property type="term" value="F:calcium ion binding"/>
    <property type="evidence" value="ECO:0007669"/>
    <property type="project" value="InterPro"/>
</dbReference>
<dbReference type="InterPro" id="IPR028974">
    <property type="entry name" value="TSP_type-3_rpt"/>
</dbReference>
<reference evidence="4 5" key="1">
    <citation type="submission" date="2020-07" db="EMBL/GenBank/DDBJ databases">
        <authorList>
            <person name="Sun Q."/>
        </authorList>
    </citation>
    <scope>NUCLEOTIDE SEQUENCE [LARGE SCALE GENOMIC DNA]</scope>
    <source>
        <strain evidence="4 5">MAH-1</strain>
    </source>
</reference>
<dbReference type="InterPro" id="IPR013783">
    <property type="entry name" value="Ig-like_fold"/>
</dbReference>
<evidence type="ECO:0000256" key="2">
    <source>
        <dbReference type="SAM" id="SignalP"/>
    </source>
</evidence>
<feature type="chain" id="PRO_5030698610" evidence="2">
    <location>
        <begin position="19"/>
        <end position="1486"/>
    </location>
</feature>
<dbReference type="InterPro" id="IPR026341">
    <property type="entry name" value="T9SS_type_B"/>
</dbReference>
<comment type="caution">
    <text evidence="4">The sequence shown here is derived from an EMBL/GenBank/DDBJ whole genome shotgun (WGS) entry which is preliminary data.</text>
</comment>
<gene>
    <name evidence="4" type="ORF">HZF10_09565</name>
</gene>
<evidence type="ECO:0000313" key="4">
    <source>
        <dbReference type="EMBL" id="NYA71165.1"/>
    </source>
</evidence>